<accession>A0ACB8TV98</accession>
<proteinExistence type="predicted"/>
<evidence type="ECO:0000313" key="2">
    <source>
        <dbReference type="Proteomes" id="UP001055072"/>
    </source>
</evidence>
<reference evidence="1" key="1">
    <citation type="journal article" date="2021" name="Environ. Microbiol.">
        <title>Gene family expansions and transcriptome signatures uncover fungal adaptations to wood decay.</title>
        <authorList>
            <person name="Hage H."/>
            <person name="Miyauchi S."/>
            <person name="Viragh M."/>
            <person name="Drula E."/>
            <person name="Min B."/>
            <person name="Chaduli D."/>
            <person name="Navarro D."/>
            <person name="Favel A."/>
            <person name="Norest M."/>
            <person name="Lesage-Meessen L."/>
            <person name="Balint B."/>
            <person name="Merenyi Z."/>
            <person name="de Eugenio L."/>
            <person name="Morin E."/>
            <person name="Martinez A.T."/>
            <person name="Baldrian P."/>
            <person name="Stursova M."/>
            <person name="Martinez M.J."/>
            <person name="Novotny C."/>
            <person name="Magnuson J.K."/>
            <person name="Spatafora J.W."/>
            <person name="Maurice S."/>
            <person name="Pangilinan J."/>
            <person name="Andreopoulos W."/>
            <person name="LaButti K."/>
            <person name="Hundley H."/>
            <person name="Na H."/>
            <person name="Kuo A."/>
            <person name="Barry K."/>
            <person name="Lipzen A."/>
            <person name="Henrissat B."/>
            <person name="Riley R."/>
            <person name="Ahrendt S."/>
            <person name="Nagy L.G."/>
            <person name="Grigoriev I.V."/>
            <person name="Martin F."/>
            <person name="Rosso M.N."/>
        </authorList>
    </citation>
    <scope>NUCLEOTIDE SEQUENCE</scope>
    <source>
        <strain evidence="1">CBS 384.51</strain>
    </source>
</reference>
<keyword evidence="2" id="KW-1185">Reference proteome</keyword>
<gene>
    <name evidence="1" type="ORF">BDY19DRAFT_908529</name>
</gene>
<evidence type="ECO:0000313" key="1">
    <source>
        <dbReference type="EMBL" id="KAI0085992.1"/>
    </source>
</evidence>
<protein>
    <submittedName>
        <fullName evidence="1">Uncharacterized protein</fullName>
    </submittedName>
</protein>
<name>A0ACB8TV98_9APHY</name>
<dbReference type="EMBL" id="MU274926">
    <property type="protein sequence ID" value="KAI0085992.1"/>
    <property type="molecule type" value="Genomic_DNA"/>
</dbReference>
<organism evidence="1 2">
    <name type="scientific">Irpex rosettiformis</name>
    <dbReference type="NCBI Taxonomy" id="378272"/>
    <lineage>
        <taxon>Eukaryota</taxon>
        <taxon>Fungi</taxon>
        <taxon>Dikarya</taxon>
        <taxon>Basidiomycota</taxon>
        <taxon>Agaricomycotina</taxon>
        <taxon>Agaricomycetes</taxon>
        <taxon>Polyporales</taxon>
        <taxon>Irpicaceae</taxon>
        <taxon>Irpex</taxon>
    </lineage>
</organism>
<dbReference type="Proteomes" id="UP001055072">
    <property type="component" value="Unassembled WGS sequence"/>
</dbReference>
<sequence length="280" mass="30095">MWGVVIARRANPPLFFVLNILGGLNNKEHISVYAACCYIPYESLDLRGRRIYCGWPRRGWLRIQYLAARYKTGVGESILILVSVANSYKKKKKKKINPRGEPLRHKRHSIFNMIQAITPTTTATTALNPPTPPTLLALLAAAVVVALPLAALPLTLRLTLGVLLLLSVGVTGSDPLGVGDAADSDERDERVPEPLMDPEPEVGGRAVEGDRDWDWDWDWVGSDVGMGEILGMGRDVTELCTIWGLGRVCGGVVGVTHLGAPGSLGTGSRVAEPGGVDTAA</sequence>
<comment type="caution">
    <text evidence="1">The sequence shown here is derived from an EMBL/GenBank/DDBJ whole genome shotgun (WGS) entry which is preliminary data.</text>
</comment>